<evidence type="ECO:0000259" key="4">
    <source>
        <dbReference type="PROSITE" id="PS51649"/>
    </source>
</evidence>
<evidence type="ECO:0000256" key="1">
    <source>
        <dbReference type="ARBA" id="ARBA00022786"/>
    </source>
</evidence>
<dbReference type="EMBL" id="QZWG01000011">
    <property type="protein sequence ID" value="RZB82767.1"/>
    <property type="molecule type" value="Genomic_DNA"/>
</dbReference>
<keyword evidence="6" id="KW-1185">Reference proteome</keyword>
<keyword evidence="3" id="KW-0812">Transmembrane</keyword>
<dbReference type="Proteomes" id="UP000289340">
    <property type="component" value="Chromosome 11"/>
</dbReference>
<reference evidence="5 6" key="1">
    <citation type="submission" date="2018-09" db="EMBL/GenBank/DDBJ databases">
        <title>A high-quality reference genome of wild soybean provides a powerful tool to mine soybean genomes.</title>
        <authorList>
            <person name="Xie M."/>
            <person name="Chung C.Y.L."/>
            <person name="Li M.-W."/>
            <person name="Wong F.-L."/>
            <person name="Chan T.-F."/>
            <person name="Lam H.-M."/>
        </authorList>
    </citation>
    <scope>NUCLEOTIDE SEQUENCE [LARGE SCALE GENOMIC DNA]</scope>
    <source>
        <strain evidence="6">cv. W05</strain>
        <tissue evidence="5">Hypocotyl of etiolated seedlings</tissue>
    </source>
</reference>
<comment type="similarity">
    <text evidence="2">Belongs to the NPH3 family.</text>
</comment>
<keyword evidence="3" id="KW-1133">Transmembrane helix</keyword>
<evidence type="ECO:0000256" key="3">
    <source>
        <dbReference type="SAM" id="Phobius"/>
    </source>
</evidence>
<dbReference type="GO" id="GO:0016567">
    <property type="term" value="P:protein ubiquitination"/>
    <property type="evidence" value="ECO:0007669"/>
    <property type="project" value="UniProtKB-UniPathway"/>
</dbReference>
<proteinExistence type="inferred from homology"/>
<dbReference type="InterPro" id="IPR027356">
    <property type="entry name" value="NPH3_dom"/>
</dbReference>
<accession>A0A445I9R3</accession>
<feature type="domain" description="NPH3" evidence="4">
    <location>
        <begin position="286"/>
        <end position="537"/>
    </location>
</feature>
<dbReference type="Pfam" id="PF03000">
    <property type="entry name" value="NPH3"/>
    <property type="match status" value="1"/>
</dbReference>
<gene>
    <name evidence="5" type="ORF">D0Y65_031732</name>
</gene>
<dbReference type="AlphaFoldDB" id="A0A445I9R3"/>
<sequence length="614" mass="69112">MVLDSILTSPRLKSPSFRRQFKKDELGSWSTLFQRHRFLLSALVLLTLLCTVYLYFAVTLGASGTCSGLTGAQKASCHMELVKDSVAKDIPHKLPNPQINVGTTGACCDLEVNINGEETLMVNKHSNPVTPKAYTPKSPLGPLPPDSVAAYAFEHIGRLCYDSSMEMTPSNLAMLCSAAHFLEMECDDDDGPAGTPNLKPQIEKFLDGIRFWTWSELLEALKLCQGLFSFKGYLEILDRIVDNLIERLASPGITSPNTCSSNRSSFQFSCATSSNNSWRNNCSGATWWFEHLLFLKIDLLDKVIRTMISYDFDHGVVSRFLFHYHNSSCLGAAQAEKMESTKVVIDLVLLLESRSISCKDLFNLNRSAVSLKMSRSCINKIESLIGPLLDQTTIDYLLLPSPHGKGQAYDVDFVLRLVHIFFFGGSFELTSNRLMRVAKMMDLFLVEVAPDPHLKPFEFEALITVLPDAARESHDQLYLAMDMYLKVHAGLSEKEKISICSTLNHEKLSAELLRHLTRSLVFPSDAKPRAYVTRQSRMKTLLQENDHLKNFFESMFRKSFKNMEANEDVEKRSYDAEELRGDWEGMQNGTQMASMKKSGTHIMSNAMYLPKLCS</sequence>
<evidence type="ECO:0000313" key="6">
    <source>
        <dbReference type="Proteomes" id="UP000289340"/>
    </source>
</evidence>
<organism evidence="5 6">
    <name type="scientific">Glycine soja</name>
    <name type="common">Wild soybean</name>
    <dbReference type="NCBI Taxonomy" id="3848"/>
    <lineage>
        <taxon>Eukaryota</taxon>
        <taxon>Viridiplantae</taxon>
        <taxon>Streptophyta</taxon>
        <taxon>Embryophyta</taxon>
        <taxon>Tracheophyta</taxon>
        <taxon>Spermatophyta</taxon>
        <taxon>Magnoliopsida</taxon>
        <taxon>eudicotyledons</taxon>
        <taxon>Gunneridae</taxon>
        <taxon>Pentapetalae</taxon>
        <taxon>rosids</taxon>
        <taxon>fabids</taxon>
        <taxon>Fabales</taxon>
        <taxon>Fabaceae</taxon>
        <taxon>Papilionoideae</taxon>
        <taxon>50 kb inversion clade</taxon>
        <taxon>NPAAA clade</taxon>
        <taxon>indigoferoid/millettioid clade</taxon>
        <taxon>Phaseoleae</taxon>
        <taxon>Glycine</taxon>
        <taxon>Glycine subgen. Soja</taxon>
    </lineage>
</organism>
<comment type="caution">
    <text evidence="5">The sequence shown here is derived from an EMBL/GenBank/DDBJ whole genome shotgun (WGS) entry which is preliminary data.</text>
</comment>
<evidence type="ECO:0000256" key="2">
    <source>
        <dbReference type="PROSITE-ProRule" id="PRU00982"/>
    </source>
</evidence>
<keyword evidence="1" id="KW-0833">Ubl conjugation pathway</keyword>
<dbReference type="InterPro" id="IPR043454">
    <property type="entry name" value="NPH3/RPT2-like"/>
</dbReference>
<protein>
    <submittedName>
        <fullName evidence="5">BTB/POZ domain-containing protein isoform A</fullName>
    </submittedName>
</protein>
<dbReference type="PANTHER" id="PTHR32370">
    <property type="entry name" value="OS12G0117600 PROTEIN"/>
    <property type="match status" value="1"/>
</dbReference>
<keyword evidence="3" id="KW-0472">Membrane</keyword>
<feature type="transmembrane region" description="Helical" evidence="3">
    <location>
        <begin position="38"/>
        <end position="58"/>
    </location>
</feature>
<dbReference type="UniPathway" id="UPA00143"/>
<evidence type="ECO:0000313" key="5">
    <source>
        <dbReference type="EMBL" id="RZB82767.1"/>
    </source>
</evidence>
<dbReference type="PROSITE" id="PS51649">
    <property type="entry name" value="NPH3"/>
    <property type="match status" value="1"/>
</dbReference>
<name>A0A445I9R3_GLYSO</name>